<dbReference type="InterPro" id="IPR002178">
    <property type="entry name" value="PTS_EIIA_type-2_dom"/>
</dbReference>
<accession>A0A921LTF6</accession>
<dbReference type="InterPro" id="IPR016152">
    <property type="entry name" value="PTrfase/Anion_transptr"/>
</dbReference>
<dbReference type="InterPro" id="IPR036390">
    <property type="entry name" value="WH_DNA-bd_sf"/>
</dbReference>
<dbReference type="SUPFAM" id="SSF55804">
    <property type="entry name" value="Phoshotransferase/anion transport protein"/>
    <property type="match status" value="1"/>
</dbReference>
<organism evidence="7 8">
    <name type="scientific">Enorma phocaeensis</name>
    <dbReference type="NCBI Taxonomy" id="1871019"/>
    <lineage>
        <taxon>Bacteria</taxon>
        <taxon>Bacillati</taxon>
        <taxon>Actinomycetota</taxon>
        <taxon>Coriobacteriia</taxon>
        <taxon>Coriobacteriales</taxon>
        <taxon>Coriobacteriaceae</taxon>
        <taxon>Enorma</taxon>
    </lineage>
</organism>
<dbReference type="EMBL" id="DYUZ01000035">
    <property type="protein sequence ID" value="HJG38118.1"/>
    <property type="molecule type" value="Genomic_DNA"/>
</dbReference>
<feature type="domain" description="PTS EIIA type-2" evidence="5">
    <location>
        <begin position="491"/>
        <end position="630"/>
    </location>
</feature>
<dbReference type="GO" id="GO:0006355">
    <property type="term" value="P:regulation of DNA-templated transcription"/>
    <property type="evidence" value="ECO:0007669"/>
    <property type="project" value="InterPro"/>
</dbReference>
<keyword evidence="1" id="KW-0677">Repeat</keyword>
<dbReference type="AlphaFoldDB" id="A0A921LTF6"/>
<dbReference type="Pfam" id="PF00874">
    <property type="entry name" value="PRD"/>
    <property type="match status" value="1"/>
</dbReference>
<dbReference type="Pfam" id="PF05043">
    <property type="entry name" value="Mga"/>
    <property type="match status" value="1"/>
</dbReference>
<feature type="domain" description="PRD" evidence="6">
    <location>
        <begin position="284"/>
        <end position="390"/>
    </location>
</feature>
<dbReference type="SUPFAM" id="SSF46785">
    <property type="entry name" value="Winged helix' DNA-binding domain"/>
    <property type="match status" value="1"/>
</dbReference>
<dbReference type="PROSITE" id="PS51094">
    <property type="entry name" value="PTS_EIIA_TYPE_2"/>
    <property type="match status" value="1"/>
</dbReference>
<dbReference type="InterPro" id="IPR013196">
    <property type="entry name" value="HTH_11"/>
</dbReference>
<name>A0A921LTF6_9ACTN</name>
<evidence type="ECO:0000256" key="1">
    <source>
        <dbReference type="ARBA" id="ARBA00022737"/>
    </source>
</evidence>
<dbReference type="InterPro" id="IPR050661">
    <property type="entry name" value="BglG_antiterminators"/>
</dbReference>
<reference evidence="7" key="1">
    <citation type="journal article" date="2021" name="PeerJ">
        <title>Extensive microbial diversity within the chicken gut microbiome revealed by metagenomics and culture.</title>
        <authorList>
            <person name="Gilroy R."/>
            <person name="Ravi A."/>
            <person name="Getino M."/>
            <person name="Pursley I."/>
            <person name="Horton D.L."/>
            <person name="Alikhan N.F."/>
            <person name="Baker D."/>
            <person name="Gharbi K."/>
            <person name="Hall N."/>
            <person name="Watson M."/>
            <person name="Adriaenssens E.M."/>
            <person name="Foster-Nyarko E."/>
            <person name="Jarju S."/>
            <person name="Secka A."/>
            <person name="Antonio M."/>
            <person name="Oren A."/>
            <person name="Chaudhuri R.R."/>
            <person name="La Ragione R."/>
            <person name="Hildebrand F."/>
            <person name="Pallen M.J."/>
        </authorList>
    </citation>
    <scope>NUCLEOTIDE SEQUENCE</scope>
    <source>
        <strain evidence="7">ChiHjej13B12-9602</strain>
    </source>
</reference>
<evidence type="ECO:0000259" key="5">
    <source>
        <dbReference type="PROSITE" id="PS51094"/>
    </source>
</evidence>
<keyword evidence="7" id="KW-0762">Sugar transport</keyword>
<dbReference type="Pfam" id="PF08279">
    <property type="entry name" value="HTH_11"/>
    <property type="match status" value="1"/>
</dbReference>
<gene>
    <name evidence="7" type="ORF">K8V70_09745</name>
</gene>
<dbReference type="Gene3D" id="1.10.1790.10">
    <property type="entry name" value="PRD domain"/>
    <property type="match status" value="1"/>
</dbReference>
<dbReference type="SUPFAM" id="SSF63520">
    <property type="entry name" value="PTS-regulatory domain, PRD"/>
    <property type="match status" value="1"/>
</dbReference>
<dbReference type="Gene3D" id="1.10.10.10">
    <property type="entry name" value="Winged helix-like DNA-binding domain superfamily/Winged helix DNA-binding domain"/>
    <property type="match status" value="1"/>
</dbReference>
<dbReference type="PROSITE" id="PS51372">
    <property type="entry name" value="PRD_2"/>
    <property type="match status" value="1"/>
</dbReference>
<sequence>MLSERQGQILTVIRAANGPVTGAEIALELGISVRTVQREISQINRSGIEIQSSYRGYRIKPSSLNSTWIGEARAAQPGSEGTPIDHTLLKALTQNDDPVDIDDLSEALFVSTPVLERSIRRLRPELARFNLELTRRRNKLRIEGREADKRALIGQLLVEEATNSFSTWDRLAAYFEDMDIDALKRIVLEAVDAQGYRIKTGYTQNLIANMAVALYRMRSNSYITEHADQGDRDDAVHIIARDICRKCSERRRIAPDTGDIDYLASLLTGQIEPKEHSADAAHGLEMSELVSTVERIANEVFDAFQLHIGFSQSLYNFSMHVKALIERTEAVQITDTEILENVKMNCPFVYELALLISKKLADAFDIEITDGETGFICIHVGLLIENMTAERKVRIVLMCDRYQGISERIRDEIERRFTDVATVSECDELDLDTDMLEQADLVVTTRNRPLALRNVVFVSPFFTPSDYLKIENAVGICLRERNAERTKALLEPFFDERLFTRRDIPTQDEAIRFLGKELIELGIVDETFITSVFMREEMSPTSFFGLFAIPHALEMSAARTMVAVLLSERGVKWGNETVHIVLMIAVCREDRKRFMEIYNTVVRSLCDKQRAHRLAEATTLSDFLERLVYD</sequence>
<dbReference type="RefSeq" id="WP_273191237.1">
    <property type="nucleotide sequence ID" value="NZ_DYUZ01000035.1"/>
</dbReference>
<dbReference type="InterPro" id="IPR036388">
    <property type="entry name" value="WH-like_DNA-bd_sf"/>
</dbReference>
<dbReference type="InterPro" id="IPR011608">
    <property type="entry name" value="PRD"/>
</dbReference>
<dbReference type="PANTHER" id="PTHR30185:SF18">
    <property type="entry name" value="TRANSCRIPTIONAL REGULATOR MTLR"/>
    <property type="match status" value="1"/>
</dbReference>
<evidence type="ECO:0000313" key="8">
    <source>
        <dbReference type="Proteomes" id="UP000753256"/>
    </source>
</evidence>
<keyword evidence="4" id="KW-0804">Transcription</keyword>
<dbReference type="InterPro" id="IPR007737">
    <property type="entry name" value="Mga_HTH"/>
</dbReference>
<keyword evidence="3" id="KW-0010">Activator</keyword>
<protein>
    <submittedName>
        <fullName evidence="7">PTS sugar transporter subunit IIA</fullName>
    </submittedName>
</protein>
<evidence type="ECO:0000256" key="2">
    <source>
        <dbReference type="ARBA" id="ARBA00023015"/>
    </source>
</evidence>
<dbReference type="Pfam" id="PF00359">
    <property type="entry name" value="PTS_EIIA_2"/>
    <property type="match status" value="1"/>
</dbReference>
<dbReference type="InterPro" id="IPR036634">
    <property type="entry name" value="PRD_sf"/>
</dbReference>
<evidence type="ECO:0000259" key="6">
    <source>
        <dbReference type="PROSITE" id="PS51372"/>
    </source>
</evidence>
<keyword evidence="2" id="KW-0805">Transcription regulation</keyword>
<dbReference type="Gene3D" id="3.40.930.10">
    <property type="entry name" value="Mannitol-specific EII, Chain A"/>
    <property type="match status" value="1"/>
</dbReference>
<comment type="caution">
    <text evidence="7">The sequence shown here is derived from an EMBL/GenBank/DDBJ whole genome shotgun (WGS) entry which is preliminary data.</text>
</comment>
<dbReference type="PANTHER" id="PTHR30185">
    <property type="entry name" value="CRYPTIC BETA-GLUCOSIDE BGL OPERON ANTITERMINATOR"/>
    <property type="match status" value="1"/>
</dbReference>
<dbReference type="Proteomes" id="UP000753256">
    <property type="component" value="Unassembled WGS sequence"/>
</dbReference>
<evidence type="ECO:0000256" key="4">
    <source>
        <dbReference type="ARBA" id="ARBA00023163"/>
    </source>
</evidence>
<proteinExistence type="predicted"/>
<evidence type="ECO:0000256" key="3">
    <source>
        <dbReference type="ARBA" id="ARBA00023159"/>
    </source>
</evidence>
<keyword evidence="7" id="KW-0813">Transport</keyword>
<evidence type="ECO:0000313" key="7">
    <source>
        <dbReference type="EMBL" id="HJG38118.1"/>
    </source>
</evidence>
<reference evidence="7" key="2">
    <citation type="submission" date="2021-09" db="EMBL/GenBank/DDBJ databases">
        <authorList>
            <person name="Gilroy R."/>
        </authorList>
    </citation>
    <scope>NUCLEOTIDE SEQUENCE</scope>
    <source>
        <strain evidence="7">ChiHjej13B12-9602</strain>
    </source>
</reference>